<reference evidence="1" key="2">
    <citation type="submission" date="2018-10" db="UniProtKB">
        <authorList>
            <consortium name="EnsemblPlants"/>
        </authorList>
    </citation>
    <scope>IDENTIFICATION</scope>
</reference>
<reference evidence="1" key="1">
    <citation type="submission" date="2018-08" db="EMBL/GenBank/DDBJ databases">
        <authorList>
            <person name="Rossello M."/>
        </authorList>
    </citation>
    <scope>NUCLEOTIDE SEQUENCE [LARGE SCALE GENOMIC DNA]</scope>
    <source>
        <strain evidence="1">cv. Chinese Spring</strain>
    </source>
</reference>
<evidence type="ECO:0000313" key="2">
    <source>
        <dbReference type="Proteomes" id="UP000019116"/>
    </source>
</evidence>
<evidence type="ECO:0000313" key="1">
    <source>
        <dbReference type="EnsemblPlants" id="TraesCS7A02G504600.1.cds1"/>
    </source>
</evidence>
<dbReference type="Gramene" id="TraesROB_scaffold_255108_01G000200.1">
    <property type="protein sequence ID" value="TraesROB_scaffold_255108_01G000200.1"/>
    <property type="gene ID" value="TraesROB_scaffold_255108_01G000200"/>
</dbReference>
<dbReference type="Proteomes" id="UP000019116">
    <property type="component" value="Chromosome 7A"/>
</dbReference>
<dbReference type="Gramene" id="TraesCS7A03G1224600.1">
    <property type="protein sequence ID" value="TraesCS7A03G1224600.1.CDS1"/>
    <property type="gene ID" value="TraesCS7A03G1224600"/>
</dbReference>
<organism evidence="1">
    <name type="scientific">Triticum aestivum</name>
    <name type="common">Wheat</name>
    <dbReference type="NCBI Taxonomy" id="4565"/>
    <lineage>
        <taxon>Eukaryota</taxon>
        <taxon>Viridiplantae</taxon>
        <taxon>Streptophyta</taxon>
        <taxon>Embryophyta</taxon>
        <taxon>Tracheophyta</taxon>
        <taxon>Spermatophyta</taxon>
        <taxon>Magnoliopsida</taxon>
        <taxon>Liliopsida</taxon>
        <taxon>Poales</taxon>
        <taxon>Poaceae</taxon>
        <taxon>BOP clade</taxon>
        <taxon>Pooideae</taxon>
        <taxon>Triticodae</taxon>
        <taxon>Triticeae</taxon>
        <taxon>Triticinae</taxon>
        <taxon>Triticum</taxon>
    </lineage>
</organism>
<proteinExistence type="predicted"/>
<keyword evidence="2" id="KW-1185">Reference proteome</keyword>
<dbReference type="AlphaFoldDB" id="A0A3B6RNJ3"/>
<name>A0A3B6RNJ3_WHEAT</name>
<dbReference type="Gramene" id="TraesPARA_EIv1.0_2347190.1">
    <property type="protein sequence ID" value="TraesPARA_EIv1.0_2347190.1.CDS1"/>
    <property type="gene ID" value="TraesPARA_EIv1.0_2347190"/>
</dbReference>
<protein>
    <submittedName>
        <fullName evidence="1">Uncharacterized protein</fullName>
    </submittedName>
</protein>
<dbReference type="Gramene" id="TraesCS7A02G504600.1">
    <property type="protein sequence ID" value="TraesCS7A02G504600.1.cds1"/>
    <property type="gene ID" value="TraesCS7A02G504600"/>
</dbReference>
<dbReference type="EnsemblPlants" id="TraesCS7A02G504600.1">
    <property type="protein sequence ID" value="TraesCS7A02G504600.1.cds1"/>
    <property type="gene ID" value="TraesCS7A02G504600"/>
</dbReference>
<accession>A0A3B6RNJ3</accession>
<dbReference type="Gramene" id="TraesCAD_scaffold_058443_01G000300.1">
    <property type="protein sequence ID" value="TraesCAD_scaffold_058443_01G000300.1"/>
    <property type="gene ID" value="TraesCAD_scaffold_058443_01G000300"/>
</dbReference>
<sequence length="78" mass="8645">MSKICSPVKMQILDGGDRGELDLRHLSRISCFAAPTVQISLAVPQKFMIIICIASSYCLKVEARNAMLGYYVVPQNLK</sequence>